<dbReference type="Proteomes" id="UP000529637">
    <property type="component" value="Unassembled WGS sequence"/>
</dbReference>
<dbReference type="AlphaFoldDB" id="A0A7Y6NKJ2"/>
<gene>
    <name evidence="1" type="ORF">HQN59_03400</name>
</gene>
<sequence>MPDNKQHTGGQDRQRINVHEDYELRDWAKKFNATPEQIKEAVQAVGDLAADVEMHLNGTRSTTNKERVASAGG</sequence>
<dbReference type="RefSeq" id="WP_176066027.1">
    <property type="nucleotide sequence ID" value="NZ_JABWMJ010000001.1"/>
</dbReference>
<evidence type="ECO:0000313" key="2">
    <source>
        <dbReference type="Proteomes" id="UP000529637"/>
    </source>
</evidence>
<proteinExistence type="predicted"/>
<organism evidence="1 2">
    <name type="scientific">Piscinibacter koreensis</name>
    <dbReference type="NCBI Taxonomy" id="2742824"/>
    <lineage>
        <taxon>Bacteria</taxon>
        <taxon>Pseudomonadati</taxon>
        <taxon>Pseudomonadota</taxon>
        <taxon>Betaproteobacteria</taxon>
        <taxon>Burkholderiales</taxon>
        <taxon>Sphaerotilaceae</taxon>
        <taxon>Piscinibacter</taxon>
    </lineage>
</organism>
<dbReference type="Pfam" id="PF12244">
    <property type="entry name" value="DUF3606"/>
    <property type="match status" value="1"/>
</dbReference>
<accession>A0A7Y6NKJ2</accession>
<dbReference type="InterPro" id="IPR022037">
    <property type="entry name" value="DUF3606"/>
</dbReference>
<protein>
    <submittedName>
        <fullName evidence="1">DUF3606 domain-containing protein</fullName>
    </submittedName>
</protein>
<comment type="caution">
    <text evidence="1">The sequence shown here is derived from an EMBL/GenBank/DDBJ whole genome shotgun (WGS) entry which is preliminary data.</text>
</comment>
<dbReference type="EMBL" id="JABWMJ010000001">
    <property type="protein sequence ID" value="NUZ04799.1"/>
    <property type="molecule type" value="Genomic_DNA"/>
</dbReference>
<keyword evidence="2" id="KW-1185">Reference proteome</keyword>
<name>A0A7Y6NKJ2_9BURK</name>
<reference evidence="1 2" key="1">
    <citation type="submission" date="2020-06" db="EMBL/GenBank/DDBJ databases">
        <title>Schlegella sp. ID0723 isolated from air conditioner.</title>
        <authorList>
            <person name="Kim D.Y."/>
            <person name="Kim D.-U."/>
        </authorList>
    </citation>
    <scope>NUCLEOTIDE SEQUENCE [LARGE SCALE GENOMIC DNA]</scope>
    <source>
        <strain evidence="1 2">ID0723</strain>
    </source>
</reference>
<evidence type="ECO:0000313" key="1">
    <source>
        <dbReference type="EMBL" id="NUZ04799.1"/>
    </source>
</evidence>